<evidence type="ECO:0000256" key="9">
    <source>
        <dbReference type="SAM" id="Phobius"/>
    </source>
</evidence>
<comment type="similarity">
    <text evidence="2">Belongs to the plant LTP family.</text>
</comment>
<keyword evidence="4" id="KW-0336">GPI-anchor</keyword>
<feature type="chain" id="PRO_5044791367" description="Bifunctional inhibitor/plant lipid transfer protein/seed storage helical domain-containing protein" evidence="10">
    <location>
        <begin position="28"/>
        <end position="191"/>
    </location>
</feature>
<dbReference type="PANTHER" id="PTHR33044">
    <property type="entry name" value="BIFUNCTIONAL INHIBITOR/LIPID-TRANSFER PROTEIN/SEED STORAGE 2S ALBUMIN SUPERFAMILY PROTEIN-RELATED"/>
    <property type="match status" value="1"/>
</dbReference>
<dbReference type="GO" id="GO:0098552">
    <property type="term" value="C:side of membrane"/>
    <property type="evidence" value="ECO:0007669"/>
    <property type="project" value="UniProtKB-KW"/>
</dbReference>
<evidence type="ECO:0000256" key="6">
    <source>
        <dbReference type="ARBA" id="ARBA00023157"/>
    </source>
</evidence>
<keyword evidence="8" id="KW-0449">Lipoprotein</keyword>
<protein>
    <recommendedName>
        <fullName evidence="11">Bifunctional inhibitor/plant lipid transfer protein/seed storage helical domain-containing protein</fullName>
    </recommendedName>
</protein>
<dbReference type="GO" id="GO:0005886">
    <property type="term" value="C:plasma membrane"/>
    <property type="evidence" value="ECO:0007669"/>
    <property type="project" value="UniProtKB-SubCell"/>
</dbReference>
<dbReference type="InterPro" id="IPR036312">
    <property type="entry name" value="Bifun_inhib/LTP/seed_sf"/>
</dbReference>
<evidence type="ECO:0000256" key="5">
    <source>
        <dbReference type="ARBA" id="ARBA00022729"/>
    </source>
</evidence>
<evidence type="ECO:0000256" key="10">
    <source>
        <dbReference type="SAM" id="SignalP"/>
    </source>
</evidence>
<dbReference type="Gene3D" id="1.10.110.10">
    <property type="entry name" value="Plant lipid-transfer and hydrophobic proteins"/>
    <property type="match status" value="1"/>
</dbReference>
<gene>
    <name evidence="12" type="ORF">CASFOL_029849</name>
</gene>
<dbReference type="CDD" id="cd00010">
    <property type="entry name" value="AAI_LTSS"/>
    <property type="match status" value="1"/>
</dbReference>
<feature type="transmembrane region" description="Helical" evidence="9">
    <location>
        <begin position="170"/>
        <end position="189"/>
    </location>
</feature>
<keyword evidence="7" id="KW-0325">Glycoprotein</keyword>
<dbReference type="InterPro" id="IPR016140">
    <property type="entry name" value="Bifunc_inhib/LTP/seed_store"/>
</dbReference>
<evidence type="ECO:0000313" key="12">
    <source>
        <dbReference type="EMBL" id="KAL3626300.1"/>
    </source>
</evidence>
<evidence type="ECO:0000259" key="11">
    <source>
        <dbReference type="SMART" id="SM00499"/>
    </source>
</evidence>
<reference evidence="13" key="1">
    <citation type="journal article" date="2024" name="IScience">
        <title>Strigolactones Initiate the Formation of Haustorium-like Structures in Castilleja.</title>
        <authorList>
            <person name="Buerger M."/>
            <person name="Peterson D."/>
            <person name="Chory J."/>
        </authorList>
    </citation>
    <scope>NUCLEOTIDE SEQUENCE [LARGE SCALE GENOMIC DNA]</scope>
</reference>
<accession>A0ABD3C8Z6</accession>
<organism evidence="12 13">
    <name type="scientific">Castilleja foliolosa</name>
    <dbReference type="NCBI Taxonomy" id="1961234"/>
    <lineage>
        <taxon>Eukaryota</taxon>
        <taxon>Viridiplantae</taxon>
        <taxon>Streptophyta</taxon>
        <taxon>Embryophyta</taxon>
        <taxon>Tracheophyta</taxon>
        <taxon>Spermatophyta</taxon>
        <taxon>Magnoliopsida</taxon>
        <taxon>eudicotyledons</taxon>
        <taxon>Gunneridae</taxon>
        <taxon>Pentapetalae</taxon>
        <taxon>asterids</taxon>
        <taxon>lamiids</taxon>
        <taxon>Lamiales</taxon>
        <taxon>Orobanchaceae</taxon>
        <taxon>Pedicularideae</taxon>
        <taxon>Castillejinae</taxon>
        <taxon>Castilleja</taxon>
    </lineage>
</organism>
<comment type="subcellular location">
    <subcellularLocation>
        <location evidence="1">Cell membrane</location>
        <topology evidence="1">Lipid-anchor</topology>
        <topology evidence="1">GPI-anchor</topology>
    </subcellularLocation>
</comment>
<sequence>MAKTTYSPCLLLSFAISLIFIVMPVNGQSSTICTGAMISSFNPCMNYLSSSSNSSSPTESCCDSLKSLMSNGQDCLCLIITGGVPLNIPINRAMSLPRACKMSGVPIECKGTASPAPTPAAAIIPQPSPPFLAPESDTMPNQTPEVDMLPTLTPPGMRPTLTTSAANHSLYGALTSHVAILGLILYKFLIS</sequence>
<keyword evidence="9" id="KW-0812">Transmembrane</keyword>
<evidence type="ECO:0000313" key="13">
    <source>
        <dbReference type="Proteomes" id="UP001632038"/>
    </source>
</evidence>
<dbReference type="EMBL" id="JAVIJP010000047">
    <property type="protein sequence ID" value="KAL3626300.1"/>
    <property type="molecule type" value="Genomic_DNA"/>
</dbReference>
<feature type="signal peptide" evidence="10">
    <location>
        <begin position="1"/>
        <end position="27"/>
    </location>
</feature>
<evidence type="ECO:0000256" key="8">
    <source>
        <dbReference type="ARBA" id="ARBA00023288"/>
    </source>
</evidence>
<dbReference type="InterPro" id="IPR043325">
    <property type="entry name" value="LTSS"/>
</dbReference>
<keyword evidence="6" id="KW-1015">Disulfide bond</keyword>
<name>A0ABD3C8Z6_9LAMI</name>
<evidence type="ECO:0000256" key="3">
    <source>
        <dbReference type="ARBA" id="ARBA00022475"/>
    </source>
</evidence>
<evidence type="ECO:0000256" key="1">
    <source>
        <dbReference type="ARBA" id="ARBA00004609"/>
    </source>
</evidence>
<keyword evidence="9" id="KW-0472">Membrane</keyword>
<keyword evidence="3" id="KW-1003">Cell membrane</keyword>
<dbReference type="Pfam" id="PF14368">
    <property type="entry name" value="LTP_2"/>
    <property type="match status" value="1"/>
</dbReference>
<comment type="caution">
    <text evidence="12">The sequence shown here is derived from an EMBL/GenBank/DDBJ whole genome shotgun (WGS) entry which is preliminary data.</text>
</comment>
<dbReference type="SMART" id="SM00499">
    <property type="entry name" value="AAI"/>
    <property type="match status" value="1"/>
</dbReference>
<evidence type="ECO:0000256" key="4">
    <source>
        <dbReference type="ARBA" id="ARBA00022622"/>
    </source>
</evidence>
<evidence type="ECO:0000256" key="2">
    <source>
        <dbReference type="ARBA" id="ARBA00009748"/>
    </source>
</evidence>
<dbReference type="SUPFAM" id="SSF47699">
    <property type="entry name" value="Bifunctional inhibitor/lipid-transfer protein/seed storage 2S albumin"/>
    <property type="match status" value="1"/>
</dbReference>
<evidence type="ECO:0000256" key="7">
    <source>
        <dbReference type="ARBA" id="ARBA00023180"/>
    </source>
</evidence>
<keyword evidence="5 10" id="KW-0732">Signal</keyword>
<dbReference type="Proteomes" id="UP001632038">
    <property type="component" value="Unassembled WGS sequence"/>
</dbReference>
<feature type="domain" description="Bifunctional inhibitor/plant lipid transfer protein/seed storage helical" evidence="11">
    <location>
        <begin position="33"/>
        <end position="109"/>
    </location>
</feature>
<proteinExistence type="inferred from homology"/>
<dbReference type="AlphaFoldDB" id="A0ABD3C8Z6"/>
<keyword evidence="9" id="KW-1133">Transmembrane helix</keyword>
<keyword evidence="13" id="KW-1185">Reference proteome</keyword>